<comment type="subcellular location">
    <subcellularLocation>
        <location evidence="1">Membrane</location>
        <topology evidence="1">Multi-pass membrane protein</topology>
    </subcellularLocation>
</comment>
<organism evidence="8 9">
    <name type="scientific">Eutypa lata (strain UCR-EL1)</name>
    <name type="common">Grapevine dieback disease fungus</name>
    <name type="synonym">Eutypa armeniacae</name>
    <dbReference type="NCBI Taxonomy" id="1287681"/>
    <lineage>
        <taxon>Eukaryota</taxon>
        <taxon>Fungi</taxon>
        <taxon>Dikarya</taxon>
        <taxon>Ascomycota</taxon>
        <taxon>Pezizomycotina</taxon>
        <taxon>Sordariomycetes</taxon>
        <taxon>Xylariomycetidae</taxon>
        <taxon>Xylariales</taxon>
        <taxon>Diatrypaceae</taxon>
        <taxon>Eutypa</taxon>
    </lineage>
</organism>
<feature type="transmembrane region" description="Helical" evidence="6">
    <location>
        <begin position="128"/>
        <end position="148"/>
    </location>
</feature>
<feature type="domain" description="Major facilitator superfamily (MFS) profile" evidence="7">
    <location>
        <begin position="94"/>
        <end position="513"/>
    </location>
</feature>
<dbReference type="InterPro" id="IPR020846">
    <property type="entry name" value="MFS_dom"/>
</dbReference>
<feature type="transmembrane region" description="Helical" evidence="6">
    <location>
        <begin position="493"/>
        <end position="513"/>
    </location>
</feature>
<reference evidence="9" key="1">
    <citation type="journal article" date="2013" name="Genome Announc.">
        <title>Draft genome sequence of the grapevine dieback fungus Eutypa lata UCR-EL1.</title>
        <authorList>
            <person name="Blanco-Ulate B."/>
            <person name="Rolshausen P.E."/>
            <person name="Cantu D."/>
        </authorList>
    </citation>
    <scope>NUCLEOTIDE SEQUENCE [LARGE SCALE GENOMIC DNA]</scope>
    <source>
        <strain evidence="9">UCR-EL1</strain>
    </source>
</reference>
<feature type="compositionally biased region" description="Gly residues" evidence="5">
    <location>
        <begin position="58"/>
        <end position="69"/>
    </location>
</feature>
<feature type="compositionally biased region" description="Low complexity" evidence="5">
    <location>
        <begin position="41"/>
        <end position="57"/>
    </location>
</feature>
<feature type="region of interest" description="Disordered" evidence="5">
    <location>
        <begin position="1"/>
        <end position="74"/>
    </location>
</feature>
<dbReference type="PANTHER" id="PTHR23502:SF152">
    <property type="entry name" value="MAJOR FACILITATOR SUPERFAMILY (MFS) PROFILE DOMAIN-CONTAINING PROTEIN-RELATED"/>
    <property type="match status" value="1"/>
</dbReference>
<dbReference type="PROSITE" id="PS50850">
    <property type="entry name" value="MFS"/>
    <property type="match status" value="1"/>
</dbReference>
<sequence length="527" mass="56245">MYDHASRPGKPSSKEEDAPSPDKPPEPPITRIPSVLPDAETSPAATSANNTTPASGYAVGGGEDGGDNGGANLRRASTVPSPHFALPLWRKSVIIMITSFTALSVAFASTSLFPLTSEIAGDLGTTPVVVQVTNALVLFTMGCSGFVWAPVGRLAGRKQAWIGASVVFLLCTAGTALAPRAAEEKTRLKIFVAMRILSGFEGTFFHVTGQTWLADIFEPTQRGTATGFFLLGTVFGPAFGPCISGIMVTYAAWTSILWLQCAMIGVGLVSSIFFLPEIRRPGDTERRKAATSSVLGILKEFNPSPVFKVMLLPNVILTDLTCGLLSWSQYTLLAAPRHLLNPRFHLTTPLVSGLFYIAPGIGFLLGTVVGGKFSDMTVIKWIRIRGFRLPQDRLNSGMVSFFFVIPASCLIYGWGLQYEVGGLALPIVTAFFYAGGLLMAFASVNTYCAEVLPKSRTEVIASKYFWQYTFSTAGSGTIVPMIDAIGIGPASTIGVAFVLLGGVLTFITAKFGLQMQHWAQRKGVGSP</sequence>
<feature type="transmembrane region" description="Helical" evidence="6">
    <location>
        <begin position="93"/>
        <end position="116"/>
    </location>
</feature>
<dbReference type="Proteomes" id="UP000012174">
    <property type="component" value="Unassembled WGS sequence"/>
</dbReference>
<feature type="transmembrane region" description="Helical" evidence="6">
    <location>
        <begin position="160"/>
        <end position="178"/>
    </location>
</feature>
<dbReference type="EMBL" id="KB706327">
    <property type="protein sequence ID" value="EMR67935.1"/>
    <property type="molecule type" value="Genomic_DNA"/>
</dbReference>
<dbReference type="InterPro" id="IPR036259">
    <property type="entry name" value="MFS_trans_sf"/>
</dbReference>
<dbReference type="Pfam" id="PF07690">
    <property type="entry name" value="MFS_1"/>
    <property type="match status" value="1"/>
</dbReference>
<feature type="transmembrane region" description="Helical" evidence="6">
    <location>
        <begin position="394"/>
        <end position="414"/>
    </location>
</feature>
<evidence type="ECO:0000259" key="7">
    <source>
        <dbReference type="PROSITE" id="PS50850"/>
    </source>
</evidence>
<dbReference type="PANTHER" id="PTHR23502">
    <property type="entry name" value="MAJOR FACILITATOR SUPERFAMILY"/>
    <property type="match status" value="1"/>
</dbReference>
<dbReference type="InterPro" id="IPR011701">
    <property type="entry name" value="MFS"/>
</dbReference>
<dbReference type="GO" id="GO:0022857">
    <property type="term" value="F:transmembrane transporter activity"/>
    <property type="evidence" value="ECO:0007669"/>
    <property type="project" value="InterPro"/>
</dbReference>
<dbReference type="KEGG" id="ela:UCREL1_5062"/>
<feature type="transmembrane region" description="Helical" evidence="6">
    <location>
        <begin position="350"/>
        <end position="373"/>
    </location>
</feature>
<gene>
    <name evidence="8" type="ORF">UCREL1_5062</name>
</gene>
<evidence type="ECO:0000256" key="3">
    <source>
        <dbReference type="ARBA" id="ARBA00022989"/>
    </source>
</evidence>
<evidence type="ECO:0000256" key="1">
    <source>
        <dbReference type="ARBA" id="ARBA00004141"/>
    </source>
</evidence>
<feature type="transmembrane region" description="Helical" evidence="6">
    <location>
        <begin position="465"/>
        <end position="487"/>
    </location>
</feature>
<feature type="transmembrane region" description="Helical" evidence="6">
    <location>
        <begin position="420"/>
        <end position="444"/>
    </location>
</feature>
<evidence type="ECO:0000313" key="9">
    <source>
        <dbReference type="Proteomes" id="UP000012174"/>
    </source>
</evidence>
<name>M7TMH8_EUTLA</name>
<dbReference type="HOGENOM" id="CLU_008455_8_0_1"/>
<keyword evidence="3 6" id="KW-1133">Transmembrane helix</keyword>
<feature type="compositionally biased region" description="Basic and acidic residues" evidence="5">
    <location>
        <begin position="1"/>
        <end position="17"/>
    </location>
</feature>
<evidence type="ECO:0000313" key="8">
    <source>
        <dbReference type="EMBL" id="EMR67935.1"/>
    </source>
</evidence>
<accession>M7TMH8</accession>
<dbReference type="SUPFAM" id="SSF103473">
    <property type="entry name" value="MFS general substrate transporter"/>
    <property type="match status" value="1"/>
</dbReference>
<keyword evidence="2 6" id="KW-0812">Transmembrane</keyword>
<dbReference type="OMA" id="PLWRKCI"/>
<proteinExistence type="predicted"/>
<evidence type="ECO:0000256" key="2">
    <source>
        <dbReference type="ARBA" id="ARBA00022692"/>
    </source>
</evidence>
<evidence type="ECO:0000256" key="5">
    <source>
        <dbReference type="SAM" id="MobiDB-lite"/>
    </source>
</evidence>
<keyword evidence="4 6" id="KW-0472">Membrane</keyword>
<dbReference type="OrthoDB" id="3066029at2759"/>
<protein>
    <submittedName>
        <fullName evidence="8">Putative mfs protein</fullName>
    </submittedName>
</protein>
<dbReference type="eggNOG" id="KOG0255">
    <property type="taxonomic scope" value="Eukaryota"/>
</dbReference>
<dbReference type="AlphaFoldDB" id="M7TMH8"/>
<dbReference type="Gene3D" id="1.20.1250.20">
    <property type="entry name" value="MFS general substrate transporter like domains"/>
    <property type="match status" value="1"/>
</dbReference>
<feature type="transmembrane region" description="Helical" evidence="6">
    <location>
        <begin position="228"/>
        <end position="251"/>
    </location>
</feature>
<dbReference type="GO" id="GO:0005886">
    <property type="term" value="C:plasma membrane"/>
    <property type="evidence" value="ECO:0007669"/>
    <property type="project" value="TreeGrafter"/>
</dbReference>
<feature type="transmembrane region" description="Helical" evidence="6">
    <location>
        <begin position="257"/>
        <end position="278"/>
    </location>
</feature>
<evidence type="ECO:0000256" key="6">
    <source>
        <dbReference type="SAM" id="Phobius"/>
    </source>
</evidence>
<feature type="transmembrane region" description="Helical" evidence="6">
    <location>
        <begin position="309"/>
        <end position="330"/>
    </location>
</feature>
<keyword evidence="9" id="KW-1185">Reference proteome</keyword>
<evidence type="ECO:0000256" key="4">
    <source>
        <dbReference type="ARBA" id="ARBA00023136"/>
    </source>
</evidence>